<dbReference type="Proteomes" id="UP000483379">
    <property type="component" value="Unassembled WGS sequence"/>
</dbReference>
<reference evidence="1 2" key="1">
    <citation type="submission" date="2020-02" db="EMBL/GenBank/DDBJ databases">
        <title>Genome sequences of Thiorhodococcus mannitoliphagus and Thiorhodococcus minor, purple sulfur photosynthetic bacteria in the gammaproteobacterial family, Chromatiaceae.</title>
        <authorList>
            <person name="Aviles F.A."/>
            <person name="Meyer T.E."/>
            <person name="Kyndt J.A."/>
        </authorList>
    </citation>
    <scope>NUCLEOTIDE SEQUENCE [LARGE SCALE GENOMIC DNA]</scope>
    <source>
        <strain evidence="1 2">DSM 11518</strain>
    </source>
</reference>
<dbReference type="RefSeq" id="WP_164456705.1">
    <property type="nucleotide sequence ID" value="NZ_JAAIJQ010000268.1"/>
</dbReference>
<gene>
    <name evidence="1" type="ORF">G3446_26870</name>
</gene>
<sequence>MDFEILGLVRDPETFAQGSGIREIARLRKTHGRGHWRKRKGFATVKLGDGTILEAEIHWYEASGIGRREFKIKRYLSTE</sequence>
<name>A0A6M0K7U4_9GAMM</name>
<evidence type="ECO:0000313" key="2">
    <source>
        <dbReference type="Proteomes" id="UP000483379"/>
    </source>
</evidence>
<comment type="caution">
    <text evidence="1">The sequence shown here is derived from an EMBL/GenBank/DDBJ whole genome shotgun (WGS) entry which is preliminary data.</text>
</comment>
<dbReference type="AlphaFoldDB" id="A0A6M0K7U4"/>
<protein>
    <submittedName>
        <fullName evidence="1">Uncharacterized protein</fullName>
    </submittedName>
</protein>
<keyword evidence="2" id="KW-1185">Reference proteome</keyword>
<proteinExistence type="predicted"/>
<dbReference type="EMBL" id="JAAIJQ010000268">
    <property type="protein sequence ID" value="NEV65394.1"/>
    <property type="molecule type" value="Genomic_DNA"/>
</dbReference>
<accession>A0A6M0K7U4</accession>
<organism evidence="1 2">
    <name type="scientific">Thiorhodococcus minor</name>
    <dbReference type="NCBI Taxonomy" id="57489"/>
    <lineage>
        <taxon>Bacteria</taxon>
        <taxon>Pseudomonadati</taxon>
        <taxon>Pseudomonadota</taxon>
        <taxon>Gammaproteobacteria</taxon>
        <taxon>Chromatiales</taxon>
        <taxon>Chromatiaceae</taxon>
        <taxon>Thiorhodococcus</taxon>
    </lineage>
</organism>
<evidence type="ECO:0000313" key="1">
    <source>
        <dbReference type="EMBL" id="NEV65394.1"/>
    </source>
</evidence>